<name>G5B5V7_HETGA</name>
<dbReference type="AlphaFoldDB" id="G5B5V7"/>
<proteinExistence type="predicted"/>
<feature type="region of interest" description="Disordered" evidence="1">
    <location>
        <begin position="159"/>
        <end position="181"/>
    </location>
</feature>
<gene>
    <name evidence="2" type="ORF">GW7_06970</name>
</gene>
<evidence type="ECO:0000313" key="3">
    <source>
        <dbReference type="Proteomes" id="UP000006813"/>
    </source>
</evidence>
<feature type="region of interest" description="Disordered" evidence="1">
    <location>
        <begin position="94"/>
        <end position="121"/>
    </location>
</feature>
<reference evidence="2 3" key="1">
    <citation type="journal article" date="2011" name="Nature">
        <title>Genome sequencing reveals insights into physiology and longevity of the naked mole rat.</title>
        <authorList>
            <person name="Kim E.B."/>
            <person name="Fang X."/>
            <person name="Fushan A.A."/>
            <person name="Huang Z."/>
            <person name="Lobanov A.V."/>
            <person name="Han L."/>
            <person name="Marino S.M."/>
            <person name="Sun X."/>
            <person name="Turanov A.A."/>
            <person name="Yang P."/>
            <person name="Yim S.H."/>
            <person name="Zhao X."/>
            <person name="Kasaikina M.V."/>
            <person name="Stoletzki N."/>
            <person name="Peng C."/>
            <person name="Polak P."/>
            <person name="Xiong Z."/>
            <person name="Kiezun A."/>
            <person name="Zhu Y."/>
            <person name="Chen Y."/>
            <person name="Kryukov G.V."/>
            <person name="Zhang Q."/>
            <person name="Peshkin L."/>
            <person name="Yang L."/>
            <person name="Bronson R.T."/>
            <person name="Buffenstein R."/>
            <person name="Wang B."/>
            <person name="Han C."/>
            <person name="Li Q."/>
            <person name="Chen L."/>
            <person name="Zhao W."/>
            <person name="Sunyaev S.R."/>
            <person name="Park T.J."/>
            <person name="Zhang G."/>
            <person name="Wang J."/>
            <person name="Gladyshev V.N."/>
        </authorList>
    </citation>
    <scope>NUCLEOTIDE SEQUENCE [LARGE SCALE GENOMIC DNA]</scope>
</reference>
<dbReference type="InParanoid" id="G5B5V7"/>
<protein>
    <submittedName>
        <fullName evidence="2">Uncharacterized protein</fullName>
    </submittedName>
</protein>
<dbReference type="EMBL" id="JH168603">
    <property type="protein sequence ID" value="EHB04668.1"/>
    <property type="molecule type" value="Genomic_DNA"/>
</dbReference>
<feature type="compositionally biased region" description="Basic and acidic residues" evidence="1">
    <location>
        <begin position="262"/>
        <end position="284"/>
    </location>
</feature>
<feature type="compositionally biased region" description="Polar residues" evidence="1">
    <location>
        <begin position="233"/>
        <end position="247"/>
    </location>
</feature>
<evidence type="ECO:0000313" key="2">
    <source>
        <dbReference type="EMBL" id="EHB04668.1"/>
    </source>
</evidence>
<evidence type="ECO:0000256" key="1">
    <source>
        <dbReference type="SAM" id="MobiDB-lite"/>
    </source>
</evidence>
<accession>G5B5V7</accession>
<feature type="compositionally biased region" description="Basic and acidic residues" evidence="1">
    <location>
        <begin position="221"/>
        <end position="232"/>
    </location>
</feature>
<feature type="region of interest" description="Disordered" evidence="1">
    <location>
        <begin position="199"/>
        <end position="284"/>
    </location>
</feature>
<organism evidence="2 3">
    <name type="scientific">Heterocephalus glaber</name>
    <name type="common">Naked mole rat</name>
    <dbReference type="NCBI Taxonomy" id="10181"/>
    <lineage>
        <taxon>Eukaryota</taxon>
        <taxon>Metazoa</taxon>
        <taxon>Chordata</taxon>
        <taxon>Craniata</taxon>
        <taxon>Vertebrata</taxon>
        <taxon>Euteleostomi</taxon>
        <taxon>Mammalia</taxon>
        <taxon>Eutheria</taxon>
        <taxon>Euarchontoglires</taxon>
        <taxon>Glires</taxon>
        <taxon>Rodentia</taxon>
        <taxon>Hystricomorpha</taxon>
        <taxon>Bathyergidae</taxon>
        <taxon>Heterocephalus</taxon>
    </lineage>
</organism>
<dbReference type="Proteomes" id="UP000006813">
    <property type="component" value="Unassembled WGS sequence"/>
</dbReference>
<sequence>MAGRLLAEDLGAGPGGAICICRGRAARENAPSVPYFLGLLVLAMSLQKHQATLCARCSSDSGYTGRAQAQLAVRSCHVQCPAAGWRQGFGQKAVWSQGGPESPCGVSEEQEGEEPGQKPAPLPPLGLKLSPGFAAHIEGAGPRHVGLRGWLGHIRVPLTPPHPSREEMESAPARDGQQKHGVTGLGRWWVHPSQEGALPRGLQSARSLGAPSAEWGYDTEGTARRGSPDRNSRGTVSVHQPQSSFHGTQWARPGGSWPAEETTGRELQTQREDHVAEGARERRT</sequence>